<accession>A0AAN9S818</accession>
<protein>
    <submittedName>
        <fullName evidence="1">Uncharacterized protein</fullName>
    </submittedName>
</protein>
<dbReference type="EMBL" id="JAYMYS010000005">
    <property type="protein sequence ID" value="KAK7391022.1"/>
    <property type="molecule type" value="Genomic_DNA"/>
</dbReference>
<keyword evidence="2" id="KW-1185">Reference proteome</keyword>
<proteinExistence type="predicted"/>
<dbReference type="Proteomes" id="UP001386955">
    <property type="component" value="Unassembled WGS sequence"/>
</dbReference>
<sequence>MNVDDTVLQLKEKISHNSKQRITFMLDEMESVTDSHFGKMVTDIVVGEGGTVVVNGRCCVEDLRFELDKFHRHALPQNGLYHFTNSKTGNLMTATYAFDWFMMEDGDTIQITPNRH</sequence>
<name>A0AAN9S818_PSOTE</name>
<evidence type="ECO:0000313" key="2">
    <source>
        <dbReference type="Proteomes" id="UP001386955"/>
    </source>
</evidence>
<organism evidence="1 2">
    <name type="scientific">Psophocarpus tetragonolobus</name>
    <name type="common">Winged bean</name>
    <name type="synonym">Dolichos tetragonolobus</name>
    <dbReference type="NCBI Taxonomy" id="3891"/>
    <lineage>
        <taxon>Eukaryota</taxon>
        <taxon>Viridiplantae</taxon>
        <taxon>Streptophyta</taxon>
        <taxon>Embryophyta</taxon>
        <taxon>Tracheophyta</taxon>
        <taxon>Spermatophyta</taxon>
        <taxon>Magnoliopsida</taxon>
        <taxon>eudicotyledons</taxon>
        <taxon>Gunneridae</taxon>
        <taxon>Pentapetalae</taxon>
        <taxon>rosids</taxon>
        <taxon>fabids</taxon>
        <taxon>Fabales</taxon>
        <taxon>Fabaceae</taxon>
        <taxon>Papilionoideae</taxon>
        <taxon>50 kb inversion clade</taxon>
        <taxon>NPAAA clade</taxon>
        <taxon>indigoferoid/millettioid clade</taxon>
        <taxon>Phaseoleae</taxon>
        <taxon>Psophocarpus</taxon>
    </lineage>
</organism>
<gene>
    <name evidence="1" type="ORF">VNO78_19307</name>
</gene>
<dbReference type="AlphaFoldDB" id="A0AAN9S818"/>
<reference evidence="1 2" key="1">
    <citation type="submission" date="2024-01" db="EMBL/GenBank/DDBJ databases">
        <title>The genomes of 5 underutilized Papilionoideae crops provide insights into root nodulation and disease resistanc.</title>
        <authorList>
            <person name="Jiang F."/>
        </authorList>
    </citation>
    <scope>NUCLEOTIDE SEQUENCE [LARGE SCALE GENOMIC DNA]</scope>
    <source>
        <strain evidence="1">DUOXIRENSHENG_FW03</strain>
        <tissue evidence="1">Leaves</tissue>
    </source>
</reference>
<evidence type="ECO:0000313" key="1">
    <source>
        <dbReference type="EMBL" id="KAK7391022.1"/>
    </source>
</evidence>
<comment type="caution">
    <text evidence="1">The sequence shown here is derived from an EMBL/GenBank/DDBJ whole genome shotgun (WGS) entry which is preliminary data.</text>
</comment>